<evidence type="ECO:0000256" key="1">
    <source>
        <dbReference type="ARBA" id="ARBA00023121"/>
    </source>
</evidence>
<gene>
    <name evidence="3" type="ORF">QP460_004305</name>
</gene>
<dbReference type="InterPro" id="IPR050270">
    <property type="entry name" value="DegV_domain_contain"/>
</dbReference>
<comment type="caution">
    <text evidence="3">The sequence shown here is derived from an EMBL/GenBank/DDBJ whole genome shotgun (WGS) entry which is preliminary data.</text>
</comment>
<dbReference type="PANTHER" id="PTHR33434:SF2">
    <property type="entry name" value="FATTY ACID-BINDING PROTEIN TM_1468"/>
    <property type="match status" value="1"/>
</dbReference>
<evidence type="ECO:0000256" key="2">
    <source>
        <dbReference type="SAM" id="MobiDB-lite"/>
    </source>
</evidence>
<protein>
    <submittedName>
        <fullName evidence="3">DegV family protein</fullName>
    </submittedName>
</protein>
<dbReference type="SUPFAM" id="SSF82549">
    <property type="entry name" value="DAK1/DegV-like"/>
    <property type="match status" value="1"/>
</dbReference>
<dbReference type="Gene3D" id="3.30.1180.10">
    <property type="match status" value="1"/>
</dbReference>
<keyword evidence="1" id="KW-0446">Lipid-binding</keyword>
<organism evidence="3 4">
    <name type="scientific">Corynebacterium amycolatum</name>
    <dbReference type="NCBI Taxonomy" id="43765"/>
    <lineage>
        <taxon>Bacteria</taxon>
        <taxon>Bacillati</taxon>
        <taxon>Actinomycetota</taxon>
        <taxon>Actinomycetes</taxon>
        <taxon>Mycobacteriales</taxon>
        <taxon>Corynebacteriaceae</taxon>
        <taxon>Corynebacterium</taxon>
    </lineage>
</organism>
<feature type="region of interest" description="Disordered" evidence="2">
    <location>
        <begin position="415"/>
        <end position="453"/>
    </location>
</feature>
<dbReference type="PANTHER" id="PTHR33434">
    <property type="entry name" value="DEGV DOMAIN-CONTAINING PROTEIN DR_1986-RELATED"/>
    <property type="match status" value="1"/>
</dbReference>
<feature type="compositionally biased region" description="Basic and acidic residues" evidence="2">
    <location>
        <begin position="431"/>
        <end position="453"/>
    </location>
</feature>
<evidence type="ECO:0000313" key="4">
    <source>
        <dbReference type="Proteomes" id="UP001223646"/>
    </source>
</evidence>
<dbReference type="InterPro" id="IPR043168">
    <property type="entry name" value="DegV_C"/>
</dbReference>
<dbReference type="Gene3D" id="3.40.50.10170">
    <property type="match status" value="1"/>
</dbReference>
<evidence type="ECO:0000313" key="3">
    <source>
        <dbReference type="EMBL" id="MEO3716807.1"/>
    </source>
</evidence>
<dbReference type="PROSITE" id="PS51482">
    <property type="entry name" value="DEGV"/>
    <property type="match status" value="1"/>
</dbReference>
<dbReference type="Proteomes" id="UP001223646">
    <property type="component" value="Unassembled WGS sequence"/>
</dbReference>
<dbReference type="RefSeq" id="WP_070827890.1">
    <property type="nucleotide sequence ID" value="NZ_JASOOY020000012.1"/>
</dbReference>
<dbReference type="NCBIfam" id="TIGR00762">
    <property type="entry name" value="DegV"/>
    <property type="match status" value="1"/>
</dbReference>
<dbReference type="GO" id="GO:0008289">
    <property type="term" value="F:lipid binding"/>
    <property type="evidence" value="ECO:0007669"/>
    <property type="project" value="UniProtKB-KW"/>
</dbReference>
<reference evidence="3" key="2">
    <citation type="submission" date="2024-05" db="EMBL/GenBank/DDBJ databases">
        <authorList>
            <person name="Wolfe A."/>
        </authorList>
    </citation>
    <scope>NUCLEOTIDE SEQUENCE</scope>
    <source>
        <strain evidence="3">UMB1064</strain>
    </source>
</reference>
<feature type="region of interest" description="Disordered" evidence="2">
    <location>
        <begin position="308"/>
        <end position="344"/>
    </location>
</feature>
<dbReference type="InterPro" id="IPR003797">
    <property type="entry name" value="DegV"/>
</dbReference>
<sequence length="453" mass="47476">MPGDGRVRIVVDDTACLMPEVARKLDITVVPIGHDINEDAVTTSAVSPLKLCAAYARALERSNKDGSDAGVVALHLGKGMSATWSNAVTAAGALDRVTVIDTDTVGAGVGAAAIAAAKAARAGASRDEVADVARDVLQRYRLWLFVPKLDSLRRGGRISAGQAMLSTALAIKPIVGIKDGSLALVAKCRTEAKVKQRMVDFATKMVRSASSANRPPAVLLHHSDALDDVHELQAMLAEELPDDTRFRILDLPESLAAHVGQGAYAVGMVSGGSIDSDAMDFEAEMGVTALLHSVEESDTAVVDAEVTDAVEDDSGNIGNSGDSADMEGADGSVGSAETADATDSDEPITNQAAVKVVENPTASHNRNKRIHRTVVTNEQGIPLFTTAVSKLPTWSENRQAALDKAERLAKAISDLALRDKSDPEGAVFGTEGEKSQESSSSDKRDDDGDETKI</sequence>
<accession>A0AAW9SHW2</accession>
<dbReference type="AlphaFoldDB" id="A0AAW9SHW2"/>
<proteinExistence type="predicted"/>
<reference evidence="3" key="1">
    <citation type="submission" date="2023-05" db="EMBL/GenBank/DDBJ databases">
        <authorList>
            <person name="Du J."/>
        </authorList>
    </citation>
    <scope>NUCLEOTIDE SEQUENCE</scope>
    <source>
        <strain evidence="3">UMB1064</strain>
    </source>
</reference>
<dbReference type="EMBL" id="JASOOY020000012">
    <property type="protein sequence ID" value="MEO3716807.1"/>
    <property type="molecule type" value="Genomic_DNA"/>
</dbReference>
<dbReference type="Pfam" id="PF02645">
    <property type="entry name" value="DegV"/>
    <property type="match status" value="1"/>
</dbReference>
<name>A0AAW9SHW2_CORAY</name>